<proteinExistence type="predicted"/>
<evidence type="ECO:0000313" key="1">
    <source>
        <dbReference type="EMBL" id="AKU91147.1"/>
    </source>
</evidence>
<keyword evidence="2" id="KW-1185">Reference proteome</keyword>
<dbReference type="AlphaFoldDB" id="A0A0K1PCB0"/>
<accession>A0A0K1PCB0</accession>
<gene>
    <name evidence="1" type="ORF">AKJ08_1534</name>
</gene>
<organism evidence="1 2">
    <name type="scientific">Vulgatibacter incomptus</name>
    <dbReference type="NCBI Taxonomy" id="1391653"/>
    <lineage>
        <taxon>Bacteria</taxon>
        <taxon>Pseudomonadati</taxon>
        <taxon>Myxococcota</taxon>
        <taxon>Myxococcia</taxon>
        <taxon>Myxococcales</taxon>
        <taxon>Cystobacterineae</taxon>
        <taxon>Vulgatibacteraceae</taxon>
        <taxon>Vulgatibacter</taxon>
    </lineage>
</organism>
<dbReference type="Proteomes" id="UP000055590">
    <property type="component" value="Chromosome"/>
</dbReference>
<dbReference type="KEGG" id="vin:AKJ08_1534"/>
<sequence length="41" mass="4823">MVEVRRNDQVRADTYRPEKMPEQVKNMLKVDICANKAARCD</sequence>
<dbReference type="EMBL" id="CP012332">
    <property type="protein sequence ID" value="AKU91147.1"/>
    <property type="molecule type" value="Genomic_DNA"/>
</dbReference>
<evidence type="ECO:0000313" key="2">
    <source>
        <dbReference type="Proteomes" id="UP000055590"/>
    </source>
</evidence>
<protein>
    <submittedName>
        <fullName evidence="1">Uncharacterized protein</fullName>
    </submittedName>
</protein>
<name>A0A0K1PCB0_9BACT</name>
<reference evidence="1 2" key="1">
    <citation type="submission" date="2015-08" db="EMBL/GenBank/DDBJ databases">
        <authorList>
            <person name="Babu N.S."/>
            <person name="Beckwith C.J."/>
            <person name="Beseler K.G."/>
            <person name="Brison A."/>
            <person name="Carone J.V."/>
            <person name="Caskin T.P."/>
            <person name="Diamond M."/>
            <person name="Durham M.E."/>
            <person name="Foxe J.M."/>
            <person name="Go M."/>
            <person name="Henderson B.A."/>
            <person name="Jones I.B."/>
            <person name="McGettigan J.A."/>
            <person name="Micheletti S.J."/>
            <person name="Nasrallah M.E."/>
            <person name="Ortiz D."/>
            <person name="Piller C.R."/>
            <person name="Privatt S.R."/>
            <person name="Schneider S.L."/>
            <person name="Sharp S."/>
            <person name="Smith T.C."/>
            <person name="Stanton J.D."/>
            <person name="Ullery H.E."/>
            <person name="Wilson R.J."/>
            <person name="Serrano M.G."/>
            <person name="Buck G."/>
            <person name="Lee V."/>
            <person name="Wang Y."/>
            <person name="Carvalho R."/>
            <person name="Voegtly L."/>
            <person name="Shi R."/>
            <person name="Duckworth R."/>
            <person name="Johnson A."/>
            <person name="Loviza R."/>
            <person name="Walstead R."/>
            <person name="Shah Z."/>
            <person name="Kiflezghi M."/>
            <person name="Wade K."/>
            <person name="Ball S.L."/>
            <person name="Bradley K.W."/>
            <person name="Asai D.J."/>
            <person name="Bowman C.A."/>
            <person name="Russell D.A."/>
            <person name="Pope W.H."/>
            <person name="Jacobs-Sera D."/>
            <person name="Hendrix R.W."/>
            <person name="Hatfull G.F."/>
        </authorList>
    </citation>
    <scope>NUCLEOTIDE SEQUENCE [LARGE SCALE GENOMIC DNA]</scope>
    <source>
        <strain evidence="1 2">DSM 27710</strain>
    </source>
</reference>